<sequence>MESATGIIKKLAVLGSLGIGIFVFGKRHIAVHREDRHKQETDATAQSTGLGHNPLKPGFPLQETAKRESKYIGTPGAAYASRTKGDRFTMFNIFDRD</sequence>
<evidence type="ECO:0000313" key="3">
    <source>
        <dbReference type="Proteomes" id="UP001497600"/>
    </source>
</evidence>
<protein>
    <submittedName>
        <fullName evidence="2">Uncharacterized protein</fullName>
    </submittedName>
</protein>
<dbReference type="EMBL" id="OZ004254">
    <property type="protein sequence ID" value="CAK7895781.1"/>
    <property type="molecule type" value="Genomic_DNA"/>
</dbReference>
<keyword evidence="3" id="KW-1185">Reference proteome</keyword>
<proteinExistence type="predicted"/>
<accession>A0ABP0E7D6</accession>
<name>A0ABP0E7D6_9ASCO</name>
<organism evidence="2 3">
    <name type="scientific">[Candida] anglica</name>
    <dbReference type="NCBI Taxonomy" id="148631"/>
    <lineage>
        <taxon>Eukaryota</taxon>
        <taxon>Fungi</taxon>
        <taxon>Dikarya</taxon>
        <taxon>Ascomycota</taxon>
        <taxon>Saccharomycotina</taxon>
        <taxon>Pichiomycetes</taxon>
        <taxon>Debaryomycetaceae</taxon>
        <taxon>Kurtzmaniella</taxon>
    </lineage>
</organism>
<dbReference type="Proteomes" id="UP001497600">
    <property type="component" value="Chromosome B"/>
</dbReference>
<reference evidence="2 3" key="1">
    <citation type="submission" date="2024-01" db="EMBL/GenBank/DDBJ databases">
        <authorList>
            <consortium name="Genoscope - CEA"/>
            <person name="William W."/>
        </authorList>
    </citation>
    <scope>NUCLEOTIDE SEQUENCE [LARGE SCALE GENOMIC DNA]</scope>
    <source>
        <strain evidence="2 3">29B2s-10</strain>
    </source>
</reference>
<evidence type="ECO:0000256" key="1">
    <source>
        <dbReference type="SAM" id="MobiDB-lite"/>
    </source>
</evidence>
<feature type="region of interest" description="Disordered" evidence="1">
    <location>
        <begin position="34"/>
        <end position="60"/>
    </location>
</feature>
<gene>
    <name evidence="2" type="ORF">CAAN4_B01970</name>
</gene>
<evidence type="ECO:0000313" key="2">
    <source>
        <dbReference type="EMBL" id="CAK7895781.1"/>
    </source>
</evidence>